<evidence type="ECO:0000313" key="2">
    <source>
        <dbReference type="Proteomes" id="UP000749646"/>
    </source>
</evidence>
<comment type="caution">
    <text evidence="1">The sequence shown here is derived from an EMBL/GenBank/DDBJ whole genome shotgun (WGS) entry which is preliminary data.</text>
</comment>
<dbReference type="OrthoDB" id="2352140at2759"/>
<feature type="non-terminal residue" evidence="1">
    <location>
        <position position="1"/>
    </location>
</feature>
<dbReference type="AlphaFoldDB" id="A0A9P6JF87"/>
<proteinExistence type="predicted"/>
<protein>
    <submittedName>
        <fullName evidence="1">Uncharacterized protein</fullName>
    </submittedName>
</protein>
<keyword evidence="2" id="KW-1185">Reference proteome</keyword>
<dbReference type="Proteomes" id="UP000749646">
    <property type="component" value="Unassembled WGS sequence"/>
</dbReference>
<gene>
    <name evidence="1" type="ORF">BGZ65_012373</name>
</gene>
<dbReference type="EMBL" id="JAAAHW010005369">
    <property type="protein sequence ID" value="KAF9969009.1"/>
    <property type="molecule type" value="Genomic_DNA"/>
</dbReference>
<organism evidence="1 2">
    <name type="scientific">Modicella reniformis</name>
    <dbReference type="NCBI Taxonomy" id="1440133"/>
    <lineage>
        <taxon>Eukaryota</taxon>
        <taxon>Fungi</taxon>
        <taxon>Fungi incertae sedis</taxon>
        <taxon>Mucoromycota</taxon>
        <taxon>Mortierellomycotina</taxon>
        <taxon>Mortierellomycetes</taxon>
        <taxon>Mortierellales</taxon>
        <taxon>Mortierellaceae</taxon>
        <taxon>Modicella</taxon>
    </lineage>
</organism>
<reference evidence="1" key="1">
    <citation type="journal article" date="2020" name="Fungal Divers.">
        <title>Resolving the Mortierellaceae phylogeny through synthesis of multi-gene phylogenetics and phylogenomics.</title>
        <authorList>
            <person name="Vandepol N."/>
            <person name="Liber J."/>
            <person name="Desiro A."/>
            <person name="Na H."/>
            <person name="Kennedy M."/>
            <person name="Barry K."/>
            <person name="Grigoriev I.V."/>
            <person name="Miller A.N."/>
            <person name="O'Donnell K."/>
            <person name="Stajich J.E."/>
            <person name="Bonito G."/>
        </authorList>
    </citation>
    <scope>NUCLEOTIDE SEQUENCE</scope>
    <source>
        <strain evidence="1">MES-2147</strain>
    </source>
</reference>
<feature type="non-terminal residue" evidence="1">
    <location>
        <position position="337"/>
    </location>
</feature>
<name>A0A9P6JF87_9FUNG</name>
<evidence type="ECO:0000313" key="1">
    <source>
        <dbReference type="EMBL" id="KAF9969009.1"/>
    </source>
</evidence>
<sequence>DIVIPPYPQSRYQCNEQCLGALTRLEETKITWQSPGAEITESVPDSDLKITIGFREQTRMEFAIFVSAYNGQGELHEALKIPPCRFGDEVAIYKFYVDKASLTLVIDAHRSIMVWKLPTTFKEDPVMLLTLWVQQPSVKDTGDGDKRKIFKHDAELKTCQHGRIYTTVEGESGHIKDVSLCINDTLAGDSLRFNAGVLSLIPMFGEGNGIFQQAVLKYVGRYINRTMYCNHQPETILTYVCKGLERQNYDHFDPFLKALFDLVHVRWVPRPGLTREMNPILLLLDVAKTIPRAINLAQIVIDYCIRLAKAESNFSFVSPVLDSLQEILKLKELPPDL</sequence>
<accession>A0A9P6JF87</accession>